<dbReference type="GO" id="GO:0005886">
    <property type="term" value="C:plasma membrane"/>
    <property type="evidence" value="ECO:0007669"/>
    <property type="project" value="UniProtKB-SubCell"/>
</dbReference>
<comment type="subcellular location">
    <subcellularLocation>
        <location evidence="1">Cell membrane</location>
        <topology evidence="1">Multi-pass membrane protein</topology>
    </subcellularLocation>
</comment>
<keyword evidence="10" id="KW-0614">Plasmid</keyword>
<dbReference type="GO" id="GO:0022857">
    <property type="term" value="F:transmembrane transporter activity"/>
    <property type="evidence" value="ECO:0007669"/>
    <property type="project" value="TreeGrafter"/>
</dbReference>
<dbReference type="RefSeq" id="WP_032495773.1">
    <property type="nucleotide sequence ID" value="NZ_MF706324.1"/>
</dbReference>
<evidence type="ECO:0000256" key="2">
    <source>
        <dbReference type="ARBA" id="ARBA00022475"/>
    </source>
</evidence>
<dbReference type="PANTHER" id="PTHR30572:SF4">
    <property type="entry name" value="ABC TRANSPORTER PERMEASE YTRF"/>
    <property type="match status" value="1"/>
</dbReference>
<keyword evidence="5 7" id="KW-0472">Membrane</keyword>
<protein>
    <submittedName>
        <fullName evidence="10">AclH</fullName>
    </submittedName>
</protein>
<feature type="transmembrane region" description="Helical" evidence="7">
    <location>
        <begin position="354"/>
        <end position="376"/>
    </location>
</feature>
<accession>X4Y386</accession>
<feature type="domain" description="ABC3 transporter permease C-terminal" evidence="8">
    <location>
        <begin position="271"/>
        <end position="385"/>
    </location>
</feature>
<geneLocation type="plasmid" evidence="10">
    <name>pRJ101</name>
</geneLocation>
<dbReference type="EMBL" id="KF836421">
    <property type="protein sequence ID" value="AHV78695.1"/>
    <property type="molecule type" value="Genomic_DNA"/>
</dbReference>
<dbReference type="Pfam" id="PF12704">
    <property type="entry name" value="MacB_PCD"/>
    <property type="match status" value="1"/>
</dbReference>
<name>X4Y386_STAAU</name>
<gene>
    <name evidence="10" type="primary">aclH</name>
</gene>
<evidence type="ECO:0000313" key="10">
    <source>
        <dbReference type="EMBL" id="AHV78695.1"/>
    </source>
</evidence>
<organism evidence="10">
    <name type="scientific">Staphylococcus aureus</name>
    <dbReference type="NCBI Taxonomy" id="1280"/>
    <lineage>
        <taxon>Bacteria</taxon>
        <taxon>Bacillati</taxon>
        <taxon>Bacillota</taxon>
        <taxon>Bacilli</taxon>
        <taxon>Bacillales</taxon>
        <taxon>Staphylococcaceae</taxon>
        <taxon>Staphylococcus</taxon>
    </lineage>
</organism>
<keyword evidence="3 7" id="KW-0812">Transmembrane</keyword>
<evidence type="ECO:0000256" key="1">
    <source>
        <dbReference type="ARBA" id="ARBA00004651"/>
    </source>
</evidence>
<dbReference type="AlphaFoldDB" id="X4Y386"/>
<keyword evidence="2" id="KW-1003">Cell membrane</keyword>
<evidence type="ECO:0000259" key="8">
    <source>
        <dbReference type="Pfam" id="PF02687"/>
    </source>
</evidence>
<evidence type="ECO:0000256" key="3">
    <source>
        <dbReference type="ARBA" id="ARBA00022692"/>
    </source>
</evidence>
<feature type="transmembrane region" description="Helical" evidence="7">
    <location>
        <begin position="265"/>
        <end position="292"/>
    </location>
</feature>
<dbReference type="Pfam" id="PF02687">
    <property type="entry name" value="FtsX"/>
    <property type="match status" value="1"/>
</dbReference>
<evidence type="ECO:0000256" key="6">
    <source>
        <dbReference type="ARBA" id="ARBA00038076"/>
    </source>
</evidence>
<evidence type="ECO:0000256" key="7">
    <source>
        <dbReference type="SAM" id="Phobius"/>
    </source>
</evidence>
<comment type="similarity">
    <text evidence="6">Belongs to the ABC-4 integral membrane protein family.</text>
</comment>
<feature type="transmembrane region" description="Helical" evidence="7">
    <location>
        <begin position="21"/>
        <end position="42"/>
    </location>
</feature>
<feature type="transmembrane region" description="Helical" evidence="7">
    <location>
        <begin position="316"/>
        <end position="342"/>
    </location>
</feature>
<keyword evidence="4 7" id="KW-1133">Transmembrane helix</keyword>
<reference evidence="10" key="1">
    <citation type="journal article" date="2014" name="Microbiology (Mosc.)">
        <title>The gene cluster of aureocyclicin 4185: the first cyclic bacteriocin of Staphylococcus aureus.</title>
        <authorList>
            <person name="Potter A."/>
            <person name="Ceotto H."/>
            <person name="Coelho M.L."/>
            <person name="Guimaraes A.J."/>
            <person name="Bastos Mdo C."/>
        </authorList>
    </citation>
    <scope>NUCLEOTIDE SEQUENCE</scope>
    <source>
        <strain evidence="10">4185</strain>
        <plasmid evidence="10">pRJ101</plasmid>
    </source>
</reference>
<dbReference type="InterPro" id="IPR003838">
    <property type="entry name" value="ABC3_permease_C"/>
</dbReference>
<evidence type="ECO:0000259" key="9">
    <source>
        <dbReference type="Pfam" id="PF12704"/>
    </source>
</evidence>
<proteinExistence type="inferred from homology"/>
<evidence type="ECO:0000256" key="5">
    <source>
        <dbReference type="ARBA" id="ARBA00023136"/>
    </source>
</evidence>
<sequence length="391" mass="42511">MNKVLNIMMTSFKSILKNKRRNIFTMVGIIIGIAAVITIMSLGNGFKKTAADEFSDSGAGKNDAIISFMTNNGGSVKNNPFSQQDIDIVKQVSGVSDAKVKENDNTGYSTKITNVQKKIDVSILKKSTVSHIEKGKGFDSDDNNLRKKVITVDDKIAKDVFNKDAIGKILYLDGQGFEIVGIANNEMSSSIVHMPSKTFEHYMRNLNQDYPSLKLTIEDGMEKKDVAKKVEDALNKKGSGVGNGTYTYNDTKELMKGINKVLNGITYFVASVAGISLFIAGIGVMNVMYISVSERTEEIAIRRAFGAKNFDIELQFLIESVVLCLIGGLIGLVLGITFASLIDVVTPDYIKSAVSISSIVLAVGISTFIGIIFGWIPARSAAKKELIDIIK</sequence>
<feature type="domain" description="MacB-like periplasmic core" evidence="9">
    <location>
        <begin position="24"/>
        <end position="232"/>
    </location>
</feature>
<dbReference type="PANTHER" id="PTHR30572">
    <property type="entry name" value="MEMBRANE COMPONENT OF TRANSPORTER-RELATED"/>
    <property type="match status" value="1"/>
</dbReference>
<evidence type="ECO:0000256" key="4">
    <source>
        <dbReference type="ARBA" id="ARBA00022989"/>
    </source>
</evidence>
<dbReference type="InterPro" id="IPR050250">
    <property type="entry name" value="Macrolide_Exporter_MacB"/>
</dbReference>
<dbReference type="InterPro" id="IPR025857">
    <property type="entry name" value="MacB_PCD"/>
</dbReference>